<dbReference type="GO" id="GO:0006310">
    <property type="term" value="P:DNA recombination"/>
    <property type="evidence" value="ECO:0007669"/>
    <property type="project" value="UniProtKB-KW"/>
</dbReference>
<evidence type="ECO:0000256" key="4">
    <source>
        <dbReference type="ARBA" id="ARBA00023172"/>
    </source>
</evidence>
<gene>
    <name evidence="7" type="ORF">DRV84_09855</name>
</gene>
<dbReference type="PANTHER" id="PTHR30349:SF41">
    <property type="entry name" value="INTEGRASE_RECOMBINASE PROTEIN MJ0367-RELATED"/>
    <property type="match status" value="1"/>
</dbReference>
<name>A0A3D9BS32_9RHOB</name>
<evidence type="ECO:0000256" key="1">
    <source>
        <dbReference type="ARBA" id="ARBA00008857"/>
    </source>
</evidence>
<evidence type="ECO:0000313" key="7">
    <source>
        <dbReference type="EMBL" id="REC56339.1"/>
    </source>
</evidence>
<comment type="caution">
    <text evidence="7">The sequence shown here is derived from an EMBL/GenBank/DDBJ whole genome shotgun (WGS) entry which is preliminary data.</text>
</comment>
<accession>A0A3D9BS32</accession>
<evidence type="ECO:0000256" key="3">
    <source>
        <dbReference type="ARBA" id="ARBA00023125"/>
    </source>
</evidence>
<evidence type="ECO:0000256" key="2">
    <source>
        <dbReference type="ARBA" id="ARBA00022908"/>
    </source>
</evidence>
<keyword evidence="8" id="KW-1185">Reference proteome</keyword>
<dbReference type="SUPFAM" id="SSF56349">
    <property type="entry name" value="DNA breaking-rejoining enzymes"/>
    <property type="match status" value="1"/>
</dbReference>
<dbReference type="Gene3D" id="1.10.150.130">
    <property type="match status" value="1"/>
</dbReference>
<dbReference type="InterPro" id="IPR011010">
    <property type="entry name" value="DNA_brk_join_enz"/>
</dbReference>
<dbReference type="InterPro" id="IPR010998">
    <property type="entry name" value="Integrase_recombinase_N"/>
</dbReference>
<dbReference type="RefSeq" id="WP_115979900.1">
    <property type="nucleotide sequence ID" value="NZ_QOHR01000012.1"/>
</dbReference>
<feature type="region of interest" description="Disordered" evidence="5">
    <location>
        <begin position="393"/>
        <end position="412"/>
    </location>
</feature>
<keyword evidence="4" id="KW-0233">DNA recombination</keyword>
<dbReference type="PROSITE" id="PS51898">
    <property type="entry name" value="TYR_RECOMBINASE"/>
    <property type="match status" value="1"/>
</dbReference>
<reference evidence="7 8" key="1">
    <citation type="journal article" date="2017" name="Int. J. Syst. Evol. Microbiol.">
        <title>Rhodosalinus sediminis gen. nov., sp. nov., isolated from marine saltern.</title>
        <authorList>
            <person name="Guo L.Y."/>
            <person name="Ling S.K."/>
            <person name="Li C.M."/>
            <person name="Chen G.J."/>
            <person name="Du Z.J."/>
        </authorList>
    </citation>
    <scope>NUCLEOTIDE SEQUENCE [LARGE SCALE GENOMIC DNA]</scope>
    <source>
        <strain evidence="7 8">WDN1C137</strain>
    </source>
</reference>
<dbReference type="GO" id="GO:0003677">
    <property type="term" value="F:DNA binding"/>
    <property type="evidence" value="ECO:0007669"/>
    <property type="project" value="UniProtKB-KW"/>
</dbReference>
<evidence type="ECO:0000313" key="8">
    <source>
        <dbReference type="Proteomes" id="UP000257131"/>
    </source>
</evidence>
<dbReference type="OrthoDB" id="102994at2"/>
<dbReference type="AlphaFoldDB" id="A0A3D9BS32"/>
<keyword evidence="2" id="KW-0229">DNA integration</keyword>
<feature type="domain" description="Tyr recombinase" evidence="6">
    <location>
        <begin position="183"/>
        <end position="393"/>
    </location>
</feature>
<dbReference type="Gene3D" id="1.10.443.10">
    <property type="entry name" value="Intergrase catalytic core"/>
    <property type="match status" value="1"/>
</dbReference>
<feature type="compositionally biased region" description="Polar residues" evidence="5">
    <location>
        <begin position="402"/>
        <end position="411"/>
    </location>
</feature>
<dbReference type="EMBL" id="QOHR01000012">
    <property type="protein sequence ID" value="REC56339.1"/>
    <property type="molecule type" value="Genomic_DNA"/>
</dbReference>
<dbReference type="InterPro" id="IPR002104">
    <property type="entry name" value="Integrase_catalytic"/>
</dbReference>
<evidence type="ECO:0000259" key="6">
    <source>
        <dbReference type="PROSITE" id="PS51898"/>
    </source>
</evidence>
<proteinExistence type="inferred from homology"/>
<dbReference type="GO" id="GO:0015074">
    <property type="term" value="P:DNA integration"/>
    <property type="evidence" value="ECO:0007669"/>
    <property type="project" value="UniProtKB-KW"/>
</dbReference>
<dbReference type="InterPro" id="IPR013762">
    <property type="entry name" value="Integrase-like_cat_sf"/>
</dbReference>
<comment type="similarity">
    <text evidence="1">Belongs to the 'phage' integrase family.</text>
</comment>
<sequence length="470" mass="52933">MSYGTSTIQVHKKLRLDKRKGSNNWYARLTLQNGQRQVKSTGTDDLEKAKEVALEMYYDVQARLKNQLPANTRKFKHVAEFAVKRMQDDVAAGTGKQAYKDYIAAINKWLIPYFEKTDVEKIDLAALTAFDAWREQEFGKKLAQSTINNHNAALNRVLDEAELRGWINKSMRPTLLNKGVPTQSRGSYTAAEYKTIYTALRTFHQKTTNTKAAATRETLRNYVLFLANTGIRHGTEALGLEWRNIEWHTKGDDRFLAVNVDGKTNKRKAVARDRVADFLFRQSQLNPRLSYETLDALIAAKSTGKVWTTRQGETATVANLNRAYNALLKKLDLKTGADGQPRTLYSWRHFYATQDLERGVSTHALSKQMGNSTTMLDKHYSKYSPLLNAELHSGRTSKKQSQKPTNTQASPATLAFDMLTAGKLTETELLAALGVERDGYAVTEEIAMRALEAKNADLIDSNTLLKILNG</sequence>
<evidence type="ECO:0000256" key="5">
    <source>
        <dbReference type="SAM" id="MobiDB-lite"/>
    </source>
</evidence>
<dbReference type="PANTHER" id="PTHR30349">
    <property type="entry name" value="PHAGE INTEGRASE-RELATED"/>
    <property type="match status" value="1"/>
</dbReference>
<keyword evidence="3" id="KW-0238">DNA-binding</keyword>
<dbReference type="Proteomes" id="UP000257131">
    <property type="component" value="Unassembled WGS sequence"/>
</dbReference>
<dbReference type="InterPro" id="IPR050090">
    <property type="entry name" value="Tyrosine_recombinase_XerCD"/>
</dbReference>
<organism evidence="7 8">
    <name type="scientific">Rhodosalinus sediminis</name>
    <dbReference type="NCBI Taxonomy" id="1940533"/>
    <lineage>
        <taxon>Bacteria</taxon>
        <taxon>Pseudomonadati</taxon>
        <taxon>Pseudomonadota</taxon>
        <taxon>Alphaproteobacteria</taxon>
        <taxon>Rhodobacterales</taxon>
        <taxon>Paracoccaceae</taxon>
        <taxon>Rhodosalinus</taxon>
    </lineage>
</organism>
<protein>
    <recommendedName>
        <fullName evidence="6">Tyr recombinase domain-containing protein</fullName>
    </recommendedName>
</protein>